<keyword evidence="9 11" id="KW-0131">Cell cycle</keyword>
<evidence type="ECO:0000256" key="11">
    <source>
        <dbReference type="HAMAP-Rule" id="MF_00303"/>
    </source>
</evidence>
<evidence type="ECO:0000256" key="8">
    <source>
        <dbReference type="ARBA" id="ARBA00023235"/>
    </source>
</evidence>
<evidence type="ECO:0000256" key="10">
    <source>
        <dbReference type="ARBA" id="ARBA00029986"/>
    </source>
</evidence>
<dbReference type="Pfam" id="PF05698">
    <property type="entry name" value="Trigger_C"/>
    <property type="match status" value="1"/>
</dbReference>
<feature type="domain" description="PPIase FKBP-type" evidence="14">
    <location>
        <begin position="161"/>
        <end position="249"/>
    </location>
</feature>
<name>A0A4R1KIG6_9GAMM</name>
<evidence type="ECO:0000313" key="15">
    <source>
        <dbReference type="EMBL" id="TCK63933.1"/>
    </source>
</evidence>
<dbReference type="Pfam" id="PF00254">
    <property type="entry name" value="FKBP_C"/>
    <property type="match status" value="1"/>
</dbReference>
<evidence type="ECO:0000256" key="5">
    <source>
        <dbReference type="ARBA" id="ARBA00022618"/>
    </source>
</evidence>
<dbReference type="EC" id="5.2.1.8" evidence="3 11"/>
<dbReference type="GO" id="GO:0051301">
    <property type="term" value="P:cell division"/>
    <property type="evidence" value="ECO:0007669"/>
    <property type="project" value="UniProtKB-KW"/>
</dbReference>
<dbReference type="Gene3D" id="1.10.3120.10">
    <property type="entry name" value="Trigger factor, C-terminal domain"/>
    <property type="match status" value="1"/>
</dbReference>
<dbReference type="InterPro" id="IPR008881">
    <property type="entry name" value="Trigger_fac_ribosome-bd_bac"/>
</dbReference>
<evidence type="ECO:0000256" key="12">
    <source>
        <dbReference type="PROSITE-ProRule" id="PRU00277"/>
    </source>
</evidence>
<dbReference type="GO" id="GO:0051083">
    <property type="term" value="P:'de novo' cotranslational protein folding"/>
    <property type="evidence" value="ECO:0007669"/>
    <property type="project" value="TreeGrafter"/>
</dbReference>
<evidence type="ECO:0000256" key="6">
    <source>
        <dbReference type="ARBA" id="ARBA00023110"/>
    </source>
</evidence>
<dbReference type="FunFam" id="3.10.50.40:FF:000001">
    <property type="entry name" value="Trigger factor"/>
    <property type="match status" value="1"/>
</dbReference>
<keyword evidence="8 11" id="KW-0413">Isomerase</keyword>
<dbReference type="HAMAP" id="MF_00303">
    <property type="entry name" value="Trigger_factor_Tig"/>
    <property type="match status" value="1"/>
</dbReference>
<dbReference type="InterPro" id="IPR027304">
    <property type="entry name" value="Trigger_fact/SurA_dom_sf"/>
</dbReference>
<dbReference type="InterPro" id="IPR037041">
    <property type="entry name" value="Trigger_fac_C_sf"/>
</dbReference>
<evidence type="ECO:0000256" key="7">
    <source>
        <dbReference type="ARBA" id="ARBA00023186"/>
    </source>
</evidence>
<dbReference type="Gene3D" id="3.30.70.1050">
    <property type="entry name" value="Trigger factor ribosome-binding domain"/>
    <property type="match status" value="1"/>
</dbReference>
<dbReference type="NCBIfam" id="TIGR00115">
    <property type="entry name" value="tig"/>
    <property type="match status" value="1"/>
</dbReference>
<comment type="function">
    <text evidence="11">Involved in protein export. Acts as a chaperone by maintaining the newly synthesized protein in an open conformation. Functions as a peptidyl-prolyl cis-trans isomerase.</text>
</comment>
<dbReference type="EMBL" id="SMGD01000001">
    <property type="protein sequence ID" value="TCK63933.1"/>
    <property type="molecule type" value="Genomic_DNA"/>
</dbReference>
<dbReference type="PANTHER" id="PTHR30560:SF3">
    <property type="entry name" value="TRIGGER FACTOR-LIKE PROTEIN TIG, CHLOROPLASTIC"/>
    <property type="match status" value="1"/>
</dbReference>
<dbReference type="OrthoDB" id="9767721at2"/>
<dbReference type="AlphaFoldDB" id="A0A4R1KIG6"/>
<keyword evidence="16" id="KW-1185">Reference proteome</keyword>
<comment type="similarity">
    <text evidence="2 11 13">Belongs to the FKBP-type PPIase family. Tig subfamily.</text>
</comment>
<dbReference type="InterPro" id="IPR001179">
    <property type="entry name" value="PPIase_FKBP_dom"/>
</dbReference>
<dbReference type="SUPFAM" id="SSF54534">
    <property type="entry name" value="FKBP-like"/>
    <property type="match status" value="1"/>
</dbReference>
<comment type="caution">
    <text evidence="15">The sequence shown here is derived from an EMBL/GenBank/DDBJ whole genome shotgun (WGS) entry which is preliminary data.</text>
</comment>
<evidence type="ECO:0000256" key="1">
    <source>
        <dbReference type="ARBA" id="ARBA00000971"/>
    </source>
</evidence>
<dbReference type="GO" id="GO:0005737">
    <property type="term" value="C:cytoplasm"/>
    <property type="evidence" value="ECO:0007669"/>
    <property type="project" value="UniProtKB-SubCell"/>
</dbReference>
<protein>
    <recommendedName>
        <fullName evidence="4 11">Trigger factor</fullName>
        <shortName evidence="11">TF</shortName>
        <ecNumber evidence="3 11">5.2.1.8</ecNumber>
    </recommendedName>
    <alternativeName>
        <fullName evidence="10 11">PPIase</fullName>
    </alternativeName>
</protein>
<accession>A0A4R1KIG6</accession>
<dbReference type="GO" id="GO:0003755">
    <property type="term" value="F:peptidyl-prolyl cis-trans isomerase activity"/>
    <property type="evidence" value="ECO:0007669"/>
    <property type="project" value="UniProtKB-UniRule"/>
</dbReference>
<proteinExistence type="inferred from homology"/>
<keyword evidence="6 11" id="KW-0697">Rotamase</keyword>
<evidence type="ECO:0000259" key="14">
    <source>
        <dbReference type="PROSITE" id="PS50059"/>
    </source>
</evidence>
<dbReference type="Pfam" id="PF05697">
    <property type="entry name" value="Trigger_N"/>
    <property type="match status" value="1"/>
</dbReference>
<dbReference type="GO" id="GO:0044183">
    <property type="term" value="F:protein folding chaperone"/>
    <property type="evidence" value="ECO:0007669"/>
    <property type="project" value="TreeGrafter"/>
</dbReference>
<keyword evidence="5 11" id="KW-0132">Cell division</keyword>
<dbReference type="PIRSF" id="PIRSF003095">
    <property type="entry name" value="Trigger_factor"/>
    <property type="match status" value="1"/>
</dbReference>
<evidence type="ECO:0000256" key="3">
    <source>
        <dbReference type="ARBA" id="ARBA00013194"/>
    </source>
</evidence>
<dbReference type="SUPFAM" id="SSF102735">
    <property type="entry name" value="Trigger factor ribosome-binding domain"/>
    <property type="match status" value="1"/>
</dbReference>
<organism evidence="15 16">
    <name type="scientific">Celerinatantimonas diazotrophica</name>
    <dbReference type="NCBI Taxonomy" id="412034"/>
    <lineage>
        <taxon>Bacteria</taxon>
        <taxon>Pseudomonadati</taxon>
        <taxon>Pseudomonadota</taxon>
        <taxon>Gammaproteobacteria</taxon>
        <taxon>Celerinatantimonadaceae</taxon>
        <taxon>Celerinatantimonas</taxon>
    </lineage>
</organism>
<keyword evidence="11" id="KW-0963">Cytoplasm</keyword>
<dbReference type="InterPro" id="IPR005215">
    <property type="entry name" value="Trig_fac"/>
</dbReference>
<evidence type="ECO:0000313" key="16">
    <source>
        <dbReference type="Proteomes" id="UP000295565"/>
    </source>
</evidence>
<comment type="catalytic activity">
    <reaction evidence="1 11 12">
        <text>[protein]-peptidylproline (omega=180) = [protein]-peptidylproline (omega=0)</text>
        <dbReference type="Rhea" id="RHEA:16237"/>
        <dbReference type="Rhea" id="RHEA-COMP:10747"/>
        <dbReference type="Rhea" id="RHEA-COMP:10748"/>
        <dbReference type="ChEBI" id="CHEBI:83833"/>
        <dbReference type="ChEBI" id="CHEBI:83834"/>
        <dbReference type="EC" id="5.2.1.8"/>
    </reaction>
</comment>
<dbReference type="Gene3D" id="3.10.50.40">
    <property type="match status" value="1"/>
</dbReference>
<evidence type="ECO:0000256" key="2">
    <source>
        <dbReference type="ARBA" id="ARBA00005464"/>
    </source>
</evidence>
<sequence>MQVSVETTEGLERRLSIAVDAQTIDEEIKQAVRDIAKRERMPGFRPGKVPASVVQKRYGAAIEADVKDKAMQRHFYEAVIQEKLTPAGAPTLEVGEIKDGQFHFSATFEVFPEIELNDFAALEIEKVSSEVVDSDVDDMVETLRKQRVNWSETTEDALEEGDRATFDFVGKIDGEEFEGGKSEGFSLEIGSGRMIPGFEDGLKTHKAGEQFTIKVTFPEDYHAENLKGKEAEFDITLTKVEKPELPEVDAEFIKQFGIESGELADLRAELRKNMERELKQKLRSDSKEQVLDKLLEANEIIVPSALVKNEVEQLRKQAMERFGGQVDQKNLPNLPDELFSEQAERRVKVGLLLGEVIKVNELQADDEKVQEHLKEIASAYEQPEQVIEYYNNNKEMKENLSNVVLEEQAVDLILDKAKVTDVTKAFDEIMNK</sequence>
<evidence type="ECO:0000256" key="9">
    <source>
        <dbReference type="ARBA" id="ARBA00023306"/>
    </source>
</evidence>
<dbReference type="InterPro" id="IPR008880">
    <property type="entry name" value="Trigger_fac_C"/>
</dbReference>
<dbReference type="PANTHER" id="PTHR30560">
    <property type="entry name" value="TRIGGER FACTOR CHAPERONE AND PEPTIDYL-PROLYL CIS/TRANS ISOMERASE"/>
    <property type="match status" value="1"/>
</dbReference>
<dbReference type="InterPro" id="IPR046357">
    <property type="entry name" value="PPIase_dom_sf"/>
</dbReference>
<dbReference type="GO" id="GO:0043022">
    <property type="term" value="F:ribosome binding"/>
    <property type="evidence" value="ECO:0007669"/>
    <property type="project" value="TreeGrafter"/>
</dbReference>
<dbReference type="GO" id="GO:0043335">
    <property type="term" value="P:protein unfolding"/>
    <property type="evidence" value="ECO:0007669"/>
    <property type="project" value="TreeGrafter"/>
</dbReference>
<keyword evidence="7 11" id="KW-0143">Chaperone</keyword>
<evidence type="ECO:0000256" key="13">
    <source>
        <dbReference type="RuleBase" id="RU003914"/>
    </source>
</evidence>
<comment type="domain">
    <text evidence="11">Consists of 3 domains; the N-terminus binds the ribosome, the middle domain has PPIase activity, while the C-terminus has intrinsic chaperone activity on its own.</text>
</comment>
<evidence type="ECO:0000256" key="4">
    <source>
        <dbReference type="ARBA" id="ARBA00016902"/>
    </source>
</evidence>
<dbReference type="RefSeq" id="WP_131910935.1">
    <property type="nucleotide sequence ID" value="NZ_OU594967.1"/>
</dbReference>
<dbReference type="GO" id="GO:0015031">
    <property type="term" value="P:protein transport"/>
    <property type="evidence" value="ECO:0007669"/>
    <property type="project" value="UniProtKB-UniRule"/>
</dbReference>
<dbReference type="PROSITE" id="PS50059">
    <property type="entry name" value="FKBP_PPIASE"/>
    <property type="match status" value="1"/>
</dbReference>
<gene>
    <name evidence="11" type="primary">tig</name>
    <name evidence="15" type="ORF">EV690_0047</name>
</gene>
<reference evidence="15 16" key="1">
    <citation type="submission" date="2019-03" db="EMBL/GenBank/DDBJ databases">
        <title>Genomic Encyclopedia of Type Strains, Phase IV (KMG-IV): sequencing the most valuable type-strain genomes for metagenomic binning, comparative biology and taxonomic classification.</title>
        <authorList>
            <person name="Goeker M."/>
        </authorList>
    </citation>
    <scope>NUCLEOTIDE SEQUENCE [LARGE SCALE GENOMIC DNA]</scope>
    <source>
        <strain evidence="15 16">DSM 18577</strain>
    </source>
</reference>
<comment type="subcellular location">
    <subcellularLocation>
        <location evidence="11">Cytoplasm</location>
    </subcellularLocation>
    <text evidence="11">About half TF is bound to the ribosome near the polypeptide exit tunnel while the other half is free in the cytoplasm.</text>
</comment>
<dbReference type="Proteomes" id="UP000295565">
    <property type="component" value="Unassembled WGS sequence"/>
</dbReference>
<dbReference type="InterPro" id="IPR036611">
    <property type="entry name" value="Trigger_fac_ribosome-bd_sf"/>
</dbReference>
<dbReference type="SUPFAM" id="SSF109998">
    <property type="entry name" value="Triger factor/SurA peptide-binding domain-like"/>
    <property type="match status" value="1"/>
</dbReference>